<keyword evidence="1" id="KW-0689">Ribosomal protein</keyword>
<name>A0ABN9MDC5_9NEOB</name>
<accession>A0ABN9MDC5</accession>
<evidence type="ECO:0000313" key="5">
    <source>
        <dbReference type="Proteomes" id="UP001176940"/>
    </source>
</evidence>
<evidence type="ECO:0000256" key="2">
    <source>
        <dbReference type="ARBA" id="ARBA00023274"/>
    </source>
</evidence>
<evidence type="ECO:0000256" key="1">
    <source>
        <dbReference type="ARBA" id="ARBA00022980"/>
    </source>
</evidence>
<comment type="caution">
    <text evidence="4">The sequence shown here is derived from an EMBL/GenBank/DDBJ whole genome shotgun (WGS) entry which is preliminary data.</text>
</comment>
<dbReference type="PANTHER" id="PTHR13479">
    <property type="entry name" value="30S RIBOSOMAL PROTEIN S18"/>
    <property type="match status" value="1"/>
</dbReference>
<dbReference type="SUPFAM" id="SSF46911">
    <property type="entry name" value="Ribosomal protein S18"/>
    <property type="match status" value="1"/>
</dbReference>
<organism evidence="4 5">
    <name type="scientific">Ranitomeya imitator</name>
    <name type="common">mimic poison frog</name>
    <dbReference type="NCBI Taxonomy" id="111125"/>
    <lineage>
        <taxon>Eukaryota</taxon>
        <taxon>Metazoa</taxon>
        <taxon>Chordata</taxon>
        <taxon>Craniata</taxon>
        <taxon>Vertebrata</taxon>
        <taxon>Euteleostomi</taxon>
        <taxon>Amphibia</taxon>
        <taxon>Batrachia</taxon>
        <taxon>Anura</taxon>
        <taxon>Neobatrachia</taxon>
        <taxon>Hyloidea</taxon>
        <taxon>Dendrobatidae</taxon>
        <taxon>Dendrobatinae</taxon>
        <taxon>Ranitomeya</taxon>
    </lineage>
</organism>
<evidence type="ECO:0000313" key="4">
    <source>
        <dbReference type="EMBL" id="CAJ0963092.1"/>
    </source>
</evidence>
<evidence type="ECO:0000256" key="3">
    <source>
        <dbReference type="SAM" id="MobiDB-lite"/>
    </source>
</evidence>
<keyword evidence="2" id="KW-0687">Ribonucleoprotein</keyword>
<dbReference type="Gene3D" id="4.10.640.10">
    <property type="entry name" value="Ribosomal protein S18"/>
    <property type="match status" value="1"/>
</dbReference>
<dbReference type="Pfam" id="PF01084">
    <property type="entry name" value="Ribosomal_S18"/>
    <property type="match status" value="1"/>
</dbReference>
<dbReference type="EMBL" id="CAUEEQ010056747">
    <property type="protein sequence ID" value="CAJ0963092.1"/>
    <property type="molecule type" value="Genomic_DNA"/>
</dbReference>
<dbReference type="InterPro" id="IPR036870">
    <property type="entry name" value="Ribosomal_bS18_sf"/>
</dbReference>
<sequence length="183" mass="21219">MSAQFIARAEIKLRLLQVEGRILEEKPSAVPPNPEGRCPICRWNLKHKYDYMDVLVLSQFIRSDGGMLSRKVTGLCTEEHKKVEACVKMAHRAGLLPNHRPKLPEGKTPRARFQLNRYLTYLSVSTAKPILRKGLKWCKVKMPVGDPIMKDNIRYSRKRWSTGSERRWSTGSERRWSTGSERR</sequence>
<feature type="region of interest" description="Disordered" evidence="3">
    <location>
        <begin position="164"/>
        <end position="183"/>
    </location>
</feature>
<reference evidence="4" key="1">
    <citation type="submission" date="2023-07" db="EMBL/GenBank/DDBJ databases">
        <authorList>
            <person name="Stuckert A."/>
        </authorList>
    </citation>
    <scope>NUCLEOTIDE SEQUENCE</scope>
</reference>
<dbReference type="Proteomes" id="UP001176940">
    <property type="component" value="Unassembled WGS sequence"/>
</dbReference>
<evidence type="ECO:0008006" key="6">
    <source>
        <dbReference type="Google" id="ProtNLM"/>
    </source>
</evidence>
<keyword evidence="5" id="KW-1185">Reference proteome</keyword>
<protein>
    <recommendedName>
        <fullName evidence="6">Mitochondrial ribosomal protein S18A</fullName>
    </recommendedName>
</protein>
<gene>
    <name evidence="4" type="ORF">RIMI_LOCUS18524868</name>
</gene>
<dbReference type="PANTHER" id="PTHR13479:SF66">
    <property type="entry name" value="LARGE RIBOSOMAL SUBUNIT PROTEIN ML66"/>
    <property type="match status" value="1"/>
</dbReference>
<dbReference type="InterPro" id="IPR001648">
    <property type="entry name" value="Ribosomal_bS18"/>
</dbReference>
<proteinExistence type="predicted"/>